<proteinExistence type="predicted"/>
<dbReference type="InterPro" id="IPR025637">
    <property type="entry name" value="DUF4333"/>
</dbReference>
<dbReference type="PROSITE" id="PS51257">
    <property type="entry name" value="PROKAR_LIPOPROTEIN"/>
    <property type="match status" value="1"/>
</dbReference>
<sequence>MNSVRSHKVWLAALAAVVLALSGCSASVSLGGGGISQSDLERESARQLALDPEREPEVRCDGGLDNEVNATQKCQVHTAGNWVDYTATVTSVDGNNVKFNIKADDPAQVSGDAGTDSAAEPSEAPTAEAKSALEQNLNRSLQETTGSTPDDLRCAGPLDATVGAEQQCALLDGTRWLPVTVTVTGVQGDDIAFDWEVGTEAIPEPAY</sequence>
<protein>
    <submittedName>
        <fullName evidence="4">DUF4333 domain-containing protein</fullName>
    </submittedName>
</protein>
<feature type="domain" description="DUF4333" evidence="3">
    <location>
        <begin position="129"/>
        <end position="188"/>
    </location>
</feature>
<feature type="compositionally biased region" description="Low complexity" evidence="1">
    <location>
        <begin position="117"/>
        <end position="130"/>
    </location>
</feature>
<evidence type="ECO:0000259" key="3">
    <source>
        <dbReference type="Pfam" id="PF14230"/>
    </source>
</evidence>
<evidence type="ECO:0000256" key="2">
    <source>
        <dbReference type="SAM" id="SignalP"/>
    </source>
</evidence>
<evidence type="ECO:0000313" key="4">
    <source>
        <dbReference type="EMBL" id="GAA3950941.1"/>
    </source>
</evidence>
<evidence type="ECO:0000256" key="1">
    <source>
        <dbReference type="SAM" id="MobiDB-lite"/>
    </source>
</evidence>
<dbReference type="Proteomes" id="UP001418444">
    <property type="component" value="Unassembled WGS sequence"/>
</dbReference>
<feature type="region of interest" description="Disordered" evidence="1">
    <location>
        <begin position="105"/>
        <end position="130"/>
    </location>
</feature>
<keyword evidence="2" id="KW-0732">Signal</keyword>
<keyword evidence="5" id="KW-1185">Reference proteome</keyword>
<dbReference type="Pfam" id="PF14230">
    <property type="entry name" value="DUF4333"/>
    <property type="match status" value="2"/>
</dbReference>
<gene>
    <name evidence="4" type="ORF">GCM10022231_05790</name>
</gene>
<reference evidence="5" key="1">
    <citation type="journal article" date="2019" name="Int. J. Syst. Evol. Microbiol.">
        <title>The Global Catalogue of Microorganisms (GCM) 10K type strain sequencing project: providing services to taxonomists for standard genome sequencing and annotation.</title>
        <authorList>
            <consortium name="The Broad Institute Genomics Platform"/>
            <consortium name="The Broad Institute Genome Sequencing Center for Infectious Disease"/>
            <person name="Wu L."/>
            <person name="Ma J."/>
        </authorList>
    </citation>
    <scope>NUCLEOTIDE SEQUENCE [LARGE SCALE GENOMIC DNA]</scope>
    <source>
        <strain evidence="5">JCM 16923</strain>
    </source>
</reference>
<feature type="region of interest" description="Disordered" evidence="1">
    <location>
        <begin position="33"/>
        <end position="58"/>
    </location>
</feature>
<feature type="domain" description="DUF4333" evidence="3">
    <location>
        <begin position="20"/>
        <end position="94"/>
    </location>
</feature>
<organism evidence="4 5">
    <name type="scientific">Gordonia caeni</name>
    <dbReference type="NCBI Taxonomy" id="1007097"/>
    <lineage>
        <taxon>Bacteria</taxon>
        <taxon>Bacillati</taxon>
        <taxon>Actinomycetota</taxon>
        <taxon>Actinomycetes</taxon>
        <taxon>Mycobacteriales</taxon>
        <taxon>Gordoniaceae</taxon>
        <taxon>Gordonia</taxon>
    </lineage>
</organism>
<dbReference type="RefSeq" id="WP_344780447.1">
    <property type="nucleotide sequence ID" value="NZ_BAAAZW010000002.1"/>
</dbReference>
<feature type="compositionally biased region" description="Basic and acidic residues" evidence="1">
    <location>
        <begin position="39"/>
        <end position="58"/>
    </location>
</feature>
<name>A0ABP7NPV0_9ACTN</name>
<evidence type="ECO:0000313" key="5">
    <source>
        <dbReference type="Proteomes" id="UP001418444"/>
    </source>
</evidence>
<dbReference type="EMBL" id="BAAAZW010000002">
    <property type="protein sequence ID" value="GAA3950941.1"/>
    <property type="molecule type" value="Genomic_DNA"/>
</dbReference>
<feature type="signal peptide" evidence="2">
    <location>
        <begin position="1"/>
        <end position="26"/>
    </location>
</feature>
<accession>A0ABP7NPV0</accession>
<feature type="chain" id="PRO_5047161845" evidence="2">
    <location>
        <begin position="27"/>
        <end position="207"/>
    </location>
</feature>
<comment type="caution">
    <text evidence="4">The sequence shown here is derived from an EMBL/GenBank/DDBJ whole genome shotgun (WGS) entry which is preliminary data.</text>
</comment>